<feature type="region of interest" description="Disordered" evidence="2">
    <location>
        <begin position="297"/>
        <end position="326"/>
    </location>
</feature>
<feature type="compositionally biased region" description="Basic and acidic residues" evidence="2">
    <location>
        <begin position="297"/>
        <end position="322"/>
    </location>
</feature>
<dbReference type="EMBL" id="AP024702">
    <property type="protein sequence ID" value="BCX50327.1"/>
    <property type="molecule type" value="Genomic_DNA"/>
</dbReference>
<proteinExistence type="predicted"/>
<gene>
    <name evidence="3" type="ORF">HAHE_42350</name>
</gene>
<dbReference type="SUPFAM" id="SSF52266">
    <property type="entry name" value="SGNH hydrolase"/>
    <property type="match status" value="1"/>
</dbReference>
<keyword evidence="4" id="KW-1185">Reference proteome</keyword>
<evidence type="ECO:0000313" key="4">
    <source>
        <dbReference type="Proteomes" id="UP001374893"/>
    </source>
</evidence>
<accession>A0ABN6HC85</accession>
<name>A0ABN6HC85_9BACT</name>
<dbReference type="PANTHER" id="PTHR22901">
    <property type="entry name" value="SIALATE O-ACETYLESTERASE"/>
    <property type="match status" value="1"/>
</dbReference>
<reference evidence="3 4" key="1">
    <citation type="submission" date="2021-06" db="EMBL/GenBank/DDBJ databases">
        <title>Complete genome of Haloferula helveola possessing various polysaccharide degrading enzymes.</title>
        <authorList>
            <person name="Takami H."/>
            <person name="Huang C."/>
            <person name="Hamasaki K."/>
        </authorList>
    </citation>
    <scope>NUCLEOTIDE SEQUENCE [LARGE SCALE GENOMIC DNA]</scope>
    <source>
        <strain evidence="3 4">CN-1</strain>
    </source>
</reference>
<dbReference type="Proteomes" id="UP001374893">
    <property type="component" value="Chromosome"/>
</dbReference>
<dbReference type="InterPro" id="IPR039329">
    <property type="entry name" value="SIAE"/>
</dbReference>
<dbReference type="Gene3D" id="3.40.50.1110">
    <property type="entry name" value="SGNH hydrolase"/>
    <property type="match status" value="1"/>
</dbReference>
<evidence type="ECO:0000256" key="1">
    <source>
        <dbReference type="SAM" id="Coils"/>
    </source>
</evidence>
<dbReference type="PANTHER" id="PTHR22901:SF0">
    <property type="entry name" value="SIALATE O-ACETYLESTERASE"/>
    <property type="match status" value="1"/>
</dbReference>
<protein>
    <submittedName>
        <fullName evidence="3">9-O-acetylesterase</fullName>
    </submittedName>
</protein>
<feature type="coiled-coil region" evidence="1">
    <location>
        <begin position="617"/>
        <end position="644"/>
    </location>
</feature>
<organism evidence="3 4">
    <name type="scientific">Haloferula helveola</name>
    <dbReference type="NCBI Taxonomy" id="490095"/>
    <lineage>
        <taxon>Bacteria</taxon>
        <taxon>Pseudomonadati</taxon>
        <taxon>Verrucomicrobiota</taxon>
        <taxon>Verrucomicrobiia</taxon>
        <taxon>Verrucomicrobiales</taxon>
        <taxon>Verrucomicrobiaceae</taxon>
        <taxon>Haloferula</taxon>
    </lineage>
</organism>
<dbReference type="InterPro" id="IPR036514">
    <property type="entry name" value="SGNH_hydro_sf"/>
</dbReference>
<evidence type="ECO:0000256" key="2">
    <source>
        <dbReference type="SAM" id="MobiDB-lite"/>
    </source>
</evidence>
<evidence type="ECO:0000313" key="3">
    <source>
        <dbReference type="EMBL" id="BCX50327.1"/>
    </source>
</evidence>
<sequence>MVLLFPVGSVSGAEEGAEFRFSKIIGDHMVLQQGKPVRIRGWAKPGAEVEVTITRDGEVGAAAIGEATEEGSRDEARIRKDDGSYSMTIRYEERNAPEMASQTVVAKAAEDGSWVALFEPVKGSFQRSWIIARSDGRTVAVRDVLFGEVWLCAGQSNMEWKDFNRKRREVSSANFPGVRYVAWNDSSYKPLDDIRPRVSWRECTPENAENFSAVPYLYGVFLHRYLKVPVGIINVARGGTTGDTWCLRDELDGIDHVTVTETLRAYDAETAMWDDPEGRKKVMDEWERAKDAARAAHEERVAEAKAAGKPEPRLRLPKEPQDPRNGWSPPAGLFNATVMPIRWLGLAGVLYYQGENNVFMRWTRYEHTFPKVPLSFRKAFGDDDLPFGCISQPGWGRFGTDPEVEAVTGGYAIIRDIQRRALKNDSNAGMIATYPTGNSYIHPGEKFPVAEYASLWALARVYGEPVIHRANEFKEMEVSEGKAHLYFDADPVVYERWKHIENNASWQVLPQPYQGNAPIEGFIIAGEDRRWYPAEAKEKRVDGTWTIEVSSDLVPEPVAVRYGWASWPTGNLVGRDNLPLATFRTDDWPIIEGVSYSAEARKAADDRIKALQERGERLALDRKIRQMEIDLPELERELHQGDADAQLRSKLERIGRILEGLGEDPWLSNALEKGRPELVKNLEILAQEVEALRAGLEDGEPKASSAD</sequence>
<keyword evidence="1" id="KW-0175">Coiled coil</keyword>